<protein>
    <submittedName>
        <fullName evidence="1">Uncharacterized protein</fullName>
    </submittedName>
</protein>
<dbReference type="EMBL" id="JACIED010000008">
    <property type="protein sequence ID" value="MBB4010414.1"/>
    <property type="molecule type" value="Genomic_DNA"/>
</dbReference>
<organism evidence="1 2">
    <name type="scientific">Allorhizobium taibaishanense</name>
    <dbReference type="NCBI Taxonomy" id="887144"/>
    <lineage>
        <taxon>Bacteria</taxon>
        <taxon>Pseudomonadati</taxon>
        <taxon>Pseudomonadota</taxon>
        <taxon>Alphaproteobacteria</taxon>
        <taxon>Hyphomicrobiales</taxon>
        <taxon>Rhizobiaceae</taxon>
        <taxon>Rhizobium/Agrobacterium group</taxon>
        <taxon>Allorhizobium</taxon>
    </lineage>
</organism>
<comment type="caution">
    <text evidence="1">The sequence shown here is derived from an EMBL/GenBank/DDBJ whole genome shotgun (WGS) entry which is preliminary data.</text>
</comment>
<accession>A0A7W6MWN4</accession>
<evidence type="ECO:0000313" key="2">
    <source>
        <dbReference type="Proteomes" id="UP000544107"/>
    </source>
</evidence>
<sequence length="185" mass="20682">MLHAFSDGRCSWKSFNFKQDRVDVDTHATLEERKELADFPVALAGSGVAVHLELPIRQTDGPFQLALVFSGKNILFRQWFVSFLALSPAKLEKGGWRKLPDSAATMWQDRSSFIRYAPSSAAKSEDPRADLIGDNVVQWELVHVCYFANLAQVPNSEHVQLFLSSAERSLGACNEQRHAARALAH</sequence>
<reference evidence="1 2" key="1">
    <citation type="submission" date="2020-08" db="EMBL/GenBank/DDBJ databases">
        <title>Genomic Encyclopedia of Type Strains, Phase IV (KMG-IV): sequencing the most valuable type-strain genomes for metagenomic binning, comparative biology and taxonomic classification.</title>
        <authorList>
            <person name="Goeker M."/>
        </authorList>
    </citation>
    <scope>NUCLEOTIDE SEQUENCE [LARGE SCALE GENOMIC DNA]</scope>
    <source>
        <strain evidence="1 2">DSM 100021</strain>
    </source>
</reference>
<gene>
    <name evidence="1" type="ORF">GGQ71_004715</name>
</gene>
<dbReference type="Proteomes" id="UP000544107">
    <property type="component" value="Unassembled WGS sequence"/>
</dbReference>
<evidence type="ECO:0000313" key="1">
    <source>
        <dbReference type="EMBL" id="MBB4010414.1"/>
    </source>
</evidence>
<dbReference type="RefSeq" id="WP_139310554.1">
    <property type="nucleotide sequence ID" value="NZ_JACIED010000008.1"/>
</dbReference>
<name>A0A7W6MWN4_9HYPH</name>
<proteinExistence type="predicted"/>
<dbReference type="AlphaFoldDB" id="A0A7W6MWN4"/>